<dbReference type="STRING" id="546364.SAMN04489730_5167"/>
<feature type="domain" description="FAD-binding" evidence="3">
    <location>
        <begin position="5"/>
        <end position="367"/>
    </location>
</feature>
<keyword evidence="1" id="KW-0285">Flavoprotein</keyword>
<proteinExistence type="predicted"/>
<keyword evidence="4" id="KW-0503">Monooxygenase</keyword>
<sequence length="581" mass="63872">MRVVETDVLVVGAGPCGLTAAAFLAMYGVEAITVTKYPRTANTPRAHITNQRTMEVMRDLGIEEQVRAVSVPNELMADNVWATSMAGKEIARVKTWGTMVERKADYEAGSPSAMCNMPQHLFEPLILQGAVDRGADVRFSTELTEITQDDAGVTATVRYRHTGETYQIKAQYAIGADGGRSTVAEQLGFSLEGETGLGYAVNIWLEADLSRFRAHRPGVLFWTARPGNDFWLGSGVFITVRPWHEWVLVFMYDPDTEEIDTSEEAMLPRIHKAIGDDSVPVTIKNVSTWQVNHVLATEYRRGRVFLAGDAAHRHPPANGLGSNTSVQDAYNLAWKLAAVLKGQAGEALLESYHQERHPVGRQVVDRALKSADIVGRVPSILGIRPGQTDEEGWAAIDGFFADTDDGRRRRKALEDCLDENAYHFHAHGVELGQRYTSAAVVDDGTPFPDYTRDPELYYQPTTHPGAYLPHVWIERHGKQISTLDVVGHGKFTLITGIGGEAWTAAAEKISAELGVEIAGAPIGYRLAFDDVYGDWARTREVTDGGCLLVRPDRHIAWRSHDKAGDPVSALREAAKSALSRT</sequence>
<dbReference type="Gene3D" id="3.50.50.60">
    <property type="entry name" value="FAD/NAD(P)-binding domain"/>
    <property type="match status" value="1"/>
</dbReference>
<dbReference type="Pfam" id="PF01494">
    <property type="entry name" value="FAD_binding_3"/>
    <property type="match status" value="1"/>
</dbReference>
<protein>
    <submittedName>
        <fullName evidence="4">2,4-dichlorophenol 6-monooxygenase</fullName>
    </submittedName>
</protein>
<dbReference type="PANTHER" id="PTHR43004:SF8">
    <property type="entry name" value="FAD-BINDING DOMAIN-CONTAINING PROTEIN-RELATED"/>
    <property type="match status" value="1"/>
</dbReference>
<gene>
    <name evidence="4" type="ORF">SAMN04489730_5167</name>
</gene>
<evidence type="ECO:0000256" key="2">
    <source>
        <dbReference type="ARBA" id="ARBA00022827"/>
    </source>
</evidence>
<name>A0A1K1SBF7_9PSEU</name>
<evidence type="ECO:0000313" key="5">
    <source>
        <dbReference type="Proteomes" id="UP000182740"/>
    </source>
</evidence>
<accession>A0A1K1SBF7</accession>
<dbReference type="InterPro" id="IPR002938">
    <property type="entry name" value="FAD-bd"/>
</dbReference>
<evidence type="ECO:0000313" key="4">
    <source>
        <dbReference type="EMBL" id="SFW81383.1"/>
    </source>
</evidence>
<dbReference type="Gene3D" id="3.30.9.10">
    <property type="entry name" value="D-Amino Acid Oxidase, subunit A, domain 2"/>
    <property type="match status" value="1"/>
</dbReference>
<organism evidence="4 5">
    <name type="scientific">Amycolatopsis australiensis</name>
    <dbReference type="NCBI Taxonomy" id="546364"/>
    <lineage>
        <taxon>Bacteria</taxon>
        <taxon>Bacillati</taxon>
        <taxon>Actinomycetota</taxon>
        <taxon>Actinomycetes</taxon>
        <taxon>Pseudonocardiales</taxon>
        <taxon>Pseudonocardiaceae</taxon>
        <taxon>Amycolatopsis</taxon>
    </lineage>
</organism>
<dbReference type="EMBL" id="FPJG01000006">
    <property type="protein sequence ID" value="SFW81383.1"/>
    <property type="molecule type" value="Genomic_DNA"/>
</dbReference>
<dbReference type="Gene3D" id="3.40.30.120">
    <property type="match status" value="1"/>
</dbReference>
<evidence type="ECO:0000259" key="3">
    <source>
        <dbReference type="Pfam" id="PF01494"/>
    </source>
</evidence>
<dbReference type="PANTHER" id="PTHR43004">
    <property type="entry name" value="TRK SYSTEM POTASSIUM UPTAKE PROTEIN"/>
    <property type="match status" value="1"/>
</dbReference>
<reference evidence="5" key="1">
    <citation type="submission" date="2016-11" db="EMBL/GenBank/DDBJ databases">
        <authorList>
            <person name="Varghese N."/>
            <person name="Submissions S."/>
        </authorList>
    </citation>
    <scope>NUCLEOTIDE SEQUENCE [LARGE SCALE GENOMIC DNA]</scope>
    <source>
        <strain evidence="5">DSM 44671</strain>
    </source>
</reference>
<dbReference type="InterPro" id="IPR036188">
    <property type="entry name" value="FAD/NAD-bd_sf"/>
</dbReference>
<dbReference type="OrthoDB" id="4246007at2"/>
<dbReference type="AlphaFoldDB" id="A0A1K1SBF7"/>
<keyword evidence="5" id="KW-1185">Reference proteome</keyword>
<dbReference type="GO" id="GO:0016709">
    <property type="term" value="F:oxidoreductase activity, acting on paired donors, with incorporation or reduction of molecular oxygen, NAD(P)H as one donor, and incorporation of one atom of oxygen"/>
    <property type="evidence" value="ECO:0007669"/>
    <property type="project" value="UniProtKB-ARBA"/>
</dbReference>
<dbReference type="Pfam" id="PF21274">
    <property type="entry name" value="Rng_hyd_C"/>
    <property type="match status" value="1"/>
</dbReference>
<dbReference type="InterPro" id="IPR050641">
    <property type="entry name" value="RIFMO-like"/>
</dbReference>
<dbReference type="SUPFAM" id="SSF51905">
    <property type="entry name" value="FAD/NAD(P)-binding domain"/>
    <property type="match status" value="1"/>
</dbReference>
<dbReference type="Proteomes" id="UP000182740">
    <property type="component" value="Unassembled WGS sequence"/>
</dbReference>
<dbReference type="GO" id="GO:0071949">
    <property type="term" value="F:FAD binding"/>
    <property type="evidence" value="ECO:0007669"/>
    <property type="project" value="InterPro"/>
</dbReference>
<keyword evidence="2" id="KW-0274">FAD</keyword>
<keyword evidence="4" id="KW-0560">Oxidoreductase</keyword>
<dbReference type="RefSeq" id="WP_072478684.1">
    <property type="nucleotide sequence ID" value="NZ_FPJG01000006.1"/>
</dbReference>
<dbReference type="PRINTS" id="PR00420">
    <property type="entry name" value="RNGMNOXGNASE"/>
</dbReference>
<evidence type="ECO:0000256" key="1">
    <source>
        <dbReference type="ARBA" id="ARBA00022630"/>
    </source>
</evidence>